<dbReference type="SMART" id="SM00612">
    <property type="entry name" value="Kelch"/>
    <property type="match status" value="3"/>
</dbReference>
<dbReference type="InterPro" id="IPR006652">
    <property type="entry name" value="Kelch_1"/>
</dbReference>
<dbReference type="InterPro" id="IPR000210">
    <property type="entry name" value="BTB/POZ_dom"/>
</dbReference>
<dbReference type="PANTHER" id="PTHR24412">
    <property type="entry name" value="KELCH PROTEIN"/>
    <property type="match status" value="1"/>
</dbReference>
<evidence type="ECO:0000313" key="6">
    <source>
        <dbReference type="Proteomes" id="UP000314985"/>
    </source>
</evidence>
<dbReference type="Gene3D" id="1.25.40.420">
    <property type="match status" value="1"/>
</dbReference>
<dbReference type="AlphaFoldDB" id="A0A4X1T5N1"/>
<dbReference type="Gene3D" id="3.30.710.10">
    <property type="entry name" value="Potassium Channel Kv1.1, Chain A"/>
    <property type="match status" value="1"/>
</dbReference>
<dbReference type="InterPro" id="IPR011333">
    <property type="entry name" value="SKP1/BTB/POZ_sf"/>
</dbReference>
<dbReference type="CDD" id="cd18237">
    <property type="entry name" value="BTB_POZ_KLHL7"/>
    <property type="match status" value="1"/>
</dbReference>
<feature type="compositionally biased region" description="Polar residues" evidence="3">
    <location>
        <begin position="537"/>
        <end position="561"/>
    </location>
</feature>
<dbReference type="InterPro" id="IPR047060">
    <property type="entry name" value="KLHL7_BACK"/>
</dbReference>
<name>A0A4X1T5N1_PIG</name>
<dbReference type="FunFam" id="1.25.40.420:FF:000007">
    <property type="entry name" value="Kelch-like family member 7"/>
    <property type="match status" value="1"/>
</dbReference>
<evidence type="ECO:0000313" key="5">
    <source>
        <dbReference type="Ensembl" id="ENSSSCP00070010405.1"/>
    </source>
</evidence>
<dbReference type="SUPFAM" id="SSF117281">
    <property type="entry name" value="Kelch motif"/>
    <property type="match status" value="1"/>
</dbReference>
<dbReference type="Pfam" id="PF24681">
    <property type="entry name" value="Kelch_KLHDC2_KLHL20_DRC7"/>
    <property type="match status" value="1"/>
</dbReference>
<reference evidence="5" key="2">
    <citation type="submission" date="2025-08" db="UniProtKB">
        <authorList>
            <consortium name="Ensembl"/>
        </authorList>
    </citation>
    <scope>IDENTIFICATION</scope>
</reference>
<dbReference type="CDD" id="cd18447">
    <property type="entry name" value="BACK_KLHL7"/>
    <property type="match status" value="1"/>
</dbReference>
<dbReference type="SMART" id="SM00875">
    <property type="entry name" value="BACK"/>
    <property type="match status" value="1"/>
</dbReference>
<reference evidence="5 6" key="1">
    <citation type="submission" date="2017-08" db="EMBL/GenBank/DDBJ databases">
        <title>USMARCv1.0.</title>
        <authorList>
            <person name="Hannum G.I."/>
            <person name="Koren S."/>
            <person name="Schroeder S.G."/>
            <person name="Chin S.C."/>
            <person name="Nonneman D.J."/>
            <person name="Becker S.A."/>
            <person name="Rosen B.D."/>
            <person name="Bickhart D.M."/>
            <person name="Putnam N.H."/>
            <person name="Green R.E."/>
            <person name="Tuggle C.K."/>
            <person name="Liu H."/>
            <person name="Rohrer G.A."/>
            <person name="Warr A."/>
            <person name="Hall R."/>
            <person name="Kim K."/>
            <person name="Hume D.A."/>
            <person name="Talbot R."/>
            <person name="Chow W."/>
            <person name="Howe K."/>
            <person name="Schwartz A.S."/>
            <person name="Watson M."/>
            <person name="Archibald A.L."/>
            <person name="Phillippy A.M."/>
            <person name="Smith T.P.L."/>
        </authorList>
    </citation>
    <scope>NUCLEOTIDE SEQUENCE [LARGE SCALE GENOMIC DNA]</scope>
</reference>
<dbReference type="PANTHER" id="PTHR24412:SF435">
    <property type="entry name" value="KELCH-LIKE PROTEIN 7"/>
    <property type="match status" value="1"/>
</dbReference>
<proteinExistence type="predicted"/>
<accession>A0A4X1T5N1</accession>
<dbReference type="Pfam" id="PF00651">
    <property type="entry name" value="BTB"/>
    <property type="match status" value="1"/>
</dbReference>
<evidence type="ECO:0000256" key="3">
    <source>
        <dbReference type="SAM" id="MobiDB-lite"/>
    </source>
</evidence>
<feature type="domain" description="BTB" evidence="4">
    <location>
        <begin position="44"/>
        <end position="111"/>
    </location>
</feature>
<organism evidence="5 6">
    <name type="scientific">Sus scrofa</name>
    <name type="common">Pig</name>
    <dbReference type="NCBI Taxonomy" id="9823"/>
    <lineage>
        <taxon>Eukaryota</taxon>
        <taxon>Metazoa</taxon>
        <taxon>Chordata</taxon>
        <taxon>Craniata</taxon>
        <taxon>Vertebrata</taxon>
        <taxon>Euteleostomi</taxon>
        <taxon>Mammalia</taxon>
        <taxon>Eutheria</taxon>
        <taxon>Laurasiatheria</taxon>
        <taxon>Artiodactyla</taxon>
        <taxon>Suina</taxon>
        <taxon>Suidae</taxon>
        <taxon>Sus</taxon>
    </lineage>
</organism>
<evidence type="ECO:0000256" key="2">
    <source>
        <dbReference type="ARBA" id="ARBA00022737"/>
    </source>
</evidence>
<dbReference type="GO" id="GO:0031463">
    <property type="term" value="C:Cul3-RING ubiquitin ligase complex"/>
    <property type="evidence" value="ECO:0007669"/>
    <property type="project" value="InterPro"/>
</dbReference>
<dbReference type="Ensembl" id="ENSSSCT00070012657.1">
    <property type="protein sequence ID" value="ENSSSCP00070010405.1"/>
    <property type="gene ID" value="ENSSSCG00070006608.1"/>
</dbReference>
<dbReference type="SMART" id="SM00225">
    <property type="entry name" value="BTB"/>
    <property type="match status" value="1"/>
</dbReference>
<dbReference type="SUPFAM" id="SSF54695">
    <property type="entry name" value="POZ domain"/>
    <property type="match status" value="1"/>
</dbReference>
<evidence type="ECO:0000259" key="4">
    <source>
        <dbReference type="PROSITE" id="PS50097"/>
    </source>
</evidence>
<dbReference type="InterPro" id="IPR015915">
    <property type="entry name" value="Kelch-typ_b-propeller"/>
</dbReference>
<keyword evidence="2" id="KW-0677">Repeat</keyword>
<feature type="compositionally biased region" description="Polar residues" evidence="3">
    <location>
        <begin position="512"/>
        <end position="521"/>
    </location>
</feature>
<dbReference type="GO" id="GO:0016567">
    <property type="term" value="P:protein ubiquitination"/>
    <property type="evidence" value="ECO:0007669"/>
    <property type="project" value="InterPro"/>
</dbReference>
<feature type="region of interest" description="Disordered" evidence="3">
    <location>
        <begin position="512"/>
        <end position="566"/>
    </location>
</feature>
<dbReference type="Proteomes" id="UP000314985">
    <property type="component" value="Chromosome 9"/>
</dbReference>
<evidence type="ECO:0000256" key="1">
    <source>
        <dbReference type="ARBA" id="ARBA00022441"/>
    </source>
</evidence>
<dbReference type="InterPro" id="IPR011705">
    <property type="entry name" value="BACK"/>
</dbReference>
<dbReference type="FunFam" id="3.30.710.10:FF:000080">
    <property type="entry name" value="kelch-like protein 7 isoform X1"/>
    <property type="match status" value="1"/>
</dbReference>
<dbReference type="PROSITE" id="PS50097">
    <property type="entry name" value="BTB"/>
    <property type="match status" value="1"/>
</dbReference>
<sequence length="871" mass="95777">MAASGVEKSSKKKTEKKLAAREEAKLLAGFMGVMNNMRKQKTLCDVILKVQERKIPAHRVVLAAASHFFNLMFTTNMLESKSFEVELKDAEPDIIEQLVEFAYTARISVNSNNVQSLLDAANQYQIEPVKKMCVDFLKEQVDASNCLGISVLAECLDCPELKATADDFIHQHFTEVYKTDEFLQLDVKRVTHLLNQDTLTVRAEDQVYDAAVRWLKYDEPNRQPFMVDILAKVRFPLISKNFLSKTVQAEPLIQDNPECLKMVISGMRYHLLSPEDREELVEGTRPRRKKHDYRIALFGGSQPQSCRYFNPKDYSWTDIRCPFEKRRDAACVFWDNVVYILGGSQLFPIKRMDCYNVVKDSWYSKLGPPTPRDSLAACAAEGKIYTSGGSEVGNSALYLFECYDTRTESWHTKPSMLTQRCSHGMVEANGLIYVCGGSLGNNVSGRVLNSCEVYDPATETWTELCPMIEARKNHGLVFVKDKIFAVGGQNGLGSNRRGWNTTNQRYSNVIQPSSFSKSTPWGGSRDQEKPSFGSFDSGASTSRNRGFGLSQNPFASSSSDGDGQKDEKKLLEEIVKDMEVWESSGQWMFSVYSPMKKKLNISGFTDISPEELRLEYHNFLTSNNLQSYLNSIQHLINQWRNRVNELKNLNLSTKLALLSDVKDGVKQAAPAFGFGSSQAVTFGSPGFPVNSNSSCSAQNFSFKPRSSFAAAPSGSPSVFGSTPAFGATPSASSAISASAPTFGLGKPEITSAASFSFKTPAASGFGSSGFSGFPAPMAADPVAPAFGSGSSVAGFGSPGSHSHAAFSKSSSDTFGNSSLSTSLPVSHGTTDNVLFTPKDQLTVEELEQFQSKKFTLGKIPLKPPPVELINI</sequence>
<keyword evidence="1" id="KW-0880">Kelch repeat</keyword>
<dbReference type="Gene3D" id="2.120.10.80">
    <property type="entry name" value="Kelch-type beta propeller"/>
    <property type="match status" value="1"/>
</dbReference>
<dbReference type="InterPro" id="IPR030599">
    <property type="entry name" value="BTB/POZ_KLHL7"/>
</dbReference>
<protein>
    <recommendedName>
        <fullName evidence="4">BTB domain-containing protein</fullName>
    </recommendedName>
</protein>
<dbReference type="Pfam" id="PF07707">
    <property type="entry name" value="BACK"/>
    <property type="match status" value="1"/>
</dbReference>